<feature type="transmembrane region" description="Helical" evidence="1">
    <location>
        <begin position="135"/>
        <end position="159"/>
    </location>
</feature>
<evidence type="ECO:0000313" key="3">
    <source>
        <dbReference type="Proteomes" id="UP000076532"/>
    </source>
</evidence>
<evidence type="ECO:0000256" key="1">
    <source>
        <dbReference type="SAM" id="Phobius"/>
    </source>
</evidence>
<evidence type="ECO:0000313" key="2">
    <source>
        <dbReference type="EMBL" id="KZP14869.1"/>
    </source>
</evidence>
<gene>
    <name evidence="2" type="ORF">FIBSPDRAFT_751191</name>
</gene>
<proteinExistence type="predicted"/>
<name>A0A166DMC4_9AGAM</name>
<dbReference type="Proteomes" id="UP000076532">
    <property type="component" value="Unassembled WGS sequence"/>
</dbReference>
<keyword evidence="1" id="KW-0812">Transmembrane</keyword>
<protein>
    <submittedName>
        <fullName evidence="2">Uncharacterized protein</fullName>
    </submittedName>
</protein>
<keyword evidence="3" id="KW-1185">Reference proteome</keyword>
<dbReference type="EMBL" id="KV417611">
    <property type="protein sequence ID" value="KZP14869.1"/>
    <property type="molecule type" value="Genomic_DNA"/>
</dbReference>
<reference evidence="2 3" key="1">
    <citation type="journal article" date="2016" name="Mol. Biol. Evol.">
        <title>Comparative Genomics of Early-Diverging Mushroom-Forming Fungi Provides Insights into the Origins of Lignocellulose Decay Capabilities.</title>
        <authorList>
            <person name="Nagy L.G."/>
            <person name="Riley R."/>
            <person name="Tritt A."/>
            <person name="Adam C."/>
            <person name="Daum C."/>
            <person name="Floudas D."/>
            <person name="Sun H."/>
            <person name="Yadav J.S."/>
            <person name="Pangilinan J."/>
            <person name="Larsson K.H."/>
            <person name="Matsuura K."/>
            <person name="Barry K."/>
            <person name="Labutti K."/>
            <person name="Kuo R."/>
            <person name="Ohm R.A."/>
            <person name="Bhattacharya S.S."/>
            <person name="Shirouzu T."/>
            <person name="Yoshinaga Y."/>
            <person name="Martin F.M."/>
            <person name="Grigoriev I.V."/>
            <person name="Hibbett D.S."/>
        </authorList>
    </citation>
    <scope>NUCLEOTIDE SEQUENCE [LARGE SCALE GENOMIC DNA]</scope>
    <source>
        <strain evidence="2 3">CBS 109695</strain>
    </source>
</reference>
<keyword evidence="1" id="KW-0472">Membrane</keyword>
<feature type="transmembrane region" description="Helical" evidence="1">
    <location>
        <begin position="98"/>
        <end position="123"/>
    </location>
</feature>
<dbReference type="AlphaFoldDB" id="A0A166DMC4"/>
<dbReference type="STRING" id="436010.A0A166DMC4"/>
<keyword evidence="1" id="KW-1133">Transmembrane helix</keyword>
<feature type="transmembrane region" description="Helical" evidence="1">
    <location>
        <begin position="278"/>
        <end position="300"/>
    </location>
</feature>
<feature type="transmembrane region" description="Helical" evidence="1">
    <location>
        <begin position="222"/>
        <end position="243"/>
    </location>
</feature>
<sequence>MHDEECSAPIYNYTRFWSWVLAVNEVSTAFHHAEDKARAHMTVHSSAVWKKGDADNRRGYLEETQRYCSELDSKDASIPDPLPPLELSLWGTDTFSRVFVAAGMALFLQWGTTGAAVVVVWFTPTTGLGCRSAAYLLYAGISTVVWAIMVMASVLAHVANAHTNIRPSKPSDNLEAQAPLLEQEPEHTRINSPEPTTRSPRHYKLSNTAAILSTILRRSGKLLATLNAVGIIVTCIFQFSNFFDRCFCNSSIFWLGSQRGYAVIDYSDPSILPGLKNAWLGGIVMALLSALDFIGFVNMFNET</sequence>
<organism evidence="2 3">
    <name type="scientific">Athelia psychrophila</name>
    <dbReference type="NCBI Taxonomy" id="1759441"/>
    <lineage>
        <taxon>Eukaryota</taxon>
        <taxon>Fungi</taxon>
        <taxon>Dikarya</taxon>
        <taxon>Basidiomycota</taxon>
        <taxon>Agaricomycotina</taxon>
        <taxon>Agaricomycetes</taxon>
        <taxon>Agaricomycetidae</taxon>
        <taxon>Atheliales</taxon>
        <taxon>Atheliaceae</taxon>
        <taxon>Athelia</taxon>
    </lineage>
</organism>
<dbReference type="OrthoDB" id="5392263at2759"/>
<accession>A0A166DMC4</accession>